<dbReference type="InterPro" id="IPR011034">
    <property type="entry name" value="Formyl_transferase-like_C_sf"/>
</dbReference>
<organism evidence="6 8">
    <name type="scientific">Chitinophaga sancti</name>
    <dbReference type="NCBI Taxonomy" id="1004"/>
    <lineage>
        <taxon>Bacteria</taxon>
        <taxon>Pseudomonadati</taxon>
        <taxon>Bacteroidota</taxon>
        <taxon>Chitinophagia</taxon>
        <taxon>Chitinophagales</taxon>
        <taxon>Chitinophagaceae</taxon>
        <taxon>Chitinophaga</taxon>
    </lineage>
</organism>
<evidence type="ECO:0000256" key="2">
    <source>
        <dbReference type="ARBA" id="ARBA00022763"/>
    </source>
</evidence>
<dbReference type="EC" id="3.2.2.-" evidence="5"/>
<dbReference type="Pfam" id="PF02245">
    <property type="entry name" value="Pur_DNA_glyco"/>
    <property type="match status" value="1"/>
</dbReference>
<protein>
    <recommendedName>
        <fullName evidence="5">Putative 3-methyladenine DNA glycosylase</fullName>
        <ecNumber evidence="5">3.2.2.-</ecNumber>
    </recommendedName>
</protein>
<comment type="similarity">
    <text evidence="1 5">Belongs to the DNA glycosylase MPG family.</text>
</comment>
<dbReference type="EMBL" id="FPIZ01000013">
    <property type="protein sequence ID" value="SFW73962.1"/>
    <property type="molecule type" value="Genomic_DNA"/>
</dbReference>
<dbReference type="GO" id="GO:0003677">
    <property type="term" value="F:DNA binding"/>
    <property type="evidence" value="ECO:0007669"/>
    <property type="project" value="InterPro"/>
</dbReference>
<keyword evidence="9" id="KW-1185">Reference proteome</keyword>
<dbReference type="NCBIfam" id="TIGR00567">
    <property type="entry name" value="3mg"/>
    <property type="match status" value="1"/>
</dbReference>
<evidence type="ECO:0000313" key="6">
    <source>
        <dbReference type="EMBL" id="SFW73962.1"/>
    </source>
</evidence>
<evidence type="ECO:0000313" key="8">
    <source>
        <dbReference type="Proteomes" id="UP000183788"/>
    </source>
</evidence>
<keyword evidence="4 5" id="KW-0234">DNA repair</keyword>
<name>A0A1K1RPY3_9BACT</name>
<dbReference type="Proteomes" id="UP001326715">
    <property type="component" value="Chromosome"/>
</dbReference>
<evidence type="ECO:0000256" key="5">
    <source>
        <dbReference type="HAMAP-Rule" id="MF_00527"/>
    </source>
</evidence>
<accession>A0A1K1RPY3</accession>
<dbReference type="InterPro" id="IPR036995">
    <property type="entry name" value="MPG_sf"/>
</dbReference>
<evidence type="ECO:0000256" key="3">
    <source>
        <dbReference type="ARBA" id="ARBA00022801"/>
    </source>
</evidence>
<dbReference type="PANTHER" id="PTHR10429">
    <property type="entry name" value="DNA-3-METHYLADENINE GLYCOSYLASE"/>
    <property type="match status" value="1"/>
</dbReference>
<dbReference type="EMBL" id="CP140154">
    <property type="protein sequence ID" value="WQG91878.1"/>
    <property type="molecule type" value="Genomic_DNA"/>
</dbReference>
<keyword evidence="3 5" id="KW-0378">Hydrolase</keyword>
<dbReference type="GO" id="GO:0006284">
    <property type="term" value="P:base-excision repair"/>
    <property type="evidence" value="ECO:0007669"/>
    <property type="project" value="InterPro"/>
</dbReference>
<keyword evidence="2 5" id="KW-0227">DNA damage</keyword>
<dbReference type="PANTHER" id="PTHR10429:SF0">
    <property type="entry name" value="DNA-3-METHYLADENINE GLYCOSYLASE"/>
    <property type="match status" value="1"/>
</dbReference>
<dbReference type="Gene3D" id="3.10.300.10">
    <property type="entry name" value="Methylpurine-DNA glycosylase (MPG)"/>
    <property type="match status" value="1"/>
</dbReference>
<reference evidence="7 9" key="2">
    <citation type="submission" date="2023-11" db="EMBL/GenBank/DDBJ databases">
        <title>MicrobeMod: A computational toolkit for identifying prokaryotic methylation and restriction-modification with nanopore sequencing.</title>
        <authorList>
            <person name="Crits-Christoph A."/>
            <person name="Kang S.C."/>
            <person name="Lee H."/>
            <person name="Ostrov N."/>
        </authorList>
    </citation>
    <scope>NUCLEOTIDE SEQUENCE [LARGE SCALE GENOMIC DNA]</scope>
    <source>
        <strain evidence="7 9">ATCC 23090</strain>
    </source>
</reference>
<dbReference type="OrthoDB" id="9794313at2"/>
<gene>
    <name evidence="6" type="ORF">SAMN05661012_04078</name>
    <name evidence="7" type="ORF">SR876_10210</name>
</gene>
<dbReference type="Proteomes" id="UP000183788">
    <property type="component" value="Unassembled WGS sequence"/>
</dbReference>
<evidence type="ECO:0000256" key="4">
    <source>
        <dbReference type="ARBA" id="ARBA00023204"/>
    </source>
</evidence>
<dbReference type="SUPFAM" id="SSF50486">
    <property type="entry name" value="FMT C-terminal domain-like"/>
    <property type="match status" value="1"/>
</dbReference>
<dbReference type="RefSeq" id="WP_072363163.1">
    <property type="nucleotide sequence ID" value="NZ_CP139972.1"/>
</dbReference>
<proteinExistence type="inferred from homology"/>
<dbReference type="CDD" id="cd00540">
    <property type="entry name" value="AAG"/>
    <property type="match status" value="1"/>
</dbReference>
<dbReference type="AlphaFoldDB" id="A0A1K1RPY3"/>
<evidence type="ECO:0000313" key="7">
    <source>
        <dbReference type="EMBL" id="WQG91878.1"/>
    </source>
</evidence>
<dbReference type="STRING" id="1004.SAMN05661012_04078"/>
<dbReference type="FunFam" id="3.10.300.10:FF:000001">
    <property type="entry name" value="Putative 3-methyladenine DNA glycosylase"/>
    <property type="match status" value="1"/>
</dbReference>
<dbReference type="InterPro" id="IPR003180">
    <property type="entry name" value="MPG"/>
</dbReference>
<dbReference type="HAMAP" id="MF_00527">
    <property type="entry name" value="3MGH"/>
    <property type="match status" value="1"/>
</dbReference>
<evidence type="ECO:0000256" key="1">
    <source>
        <dbReference type="ARBA" id="ARBA00009232"/>
    </source>
</evidence>
<evidence type="ECO:0000313" key="9">
    <source>
        <dbReference type="Proteomes" id="UP001326715"/>
    </source>
</evidence>
<sequence length="198" mass="21897">MKKLTAKFYDRPDVLVIARELLGKVIVTRFDGVLTTARIVETEAYRGVVDKASHAYGGRRTNRTEVMFGTAGNAYVYLCYGIHYLFNIVTNKADIPEAVLIRAAEPLEGISTMLKRTGKAKADFTLTRGPGNVSKALGIDKVHTGYSLYSKEFYLADDGYVVEKVVATPRIGVDYAGADALLDYRFYVEGSKYVSGKR</sequence>
<dbReference type="GO" id="GO:0003905">
    <property type="term" value="F:alkylbase DNA N-glycosylase activity"/>
    <property type="evidence" value="ECO:0007669"/>
    <property type="project" value="InterPro"/>
</dbReference>
<reference evidence="6 8" key="1">
    <citation type="submission" date="2016-11" db="EMBL/GenBank/DDBJ databases">
        <authorList>
            <person name="Jaros S."/>
            <person name="Januszkiewicz K."/>
            <person name="Wedrychowicz H."/>
        </authorList>
    </citation>
    <scope>NUCLEOTIDE SEQUENCE [LARGE SCALE GENOMIC DNA]</scope>
    <source>
        <strain evidence="6 8">DSM 784</strain>
    </source>
</reference>